<dbReference type="FunFam" id="3.10.50.40:FF:000017">
    <property type="entry name" value="Peptidylprolyl isomerase"/>
    <property type="match status" value="1"/>
</dbReference>
<feature type="region of interest" description="Disordered" evidence="4">
    <location>
        <begin position="1"/>
        <end position="36"/>
    </location>
</feature>
<evidence type="ECO:0000256" key="3">
    <source>
        <dbReference type="PROSITE-ProRule" id="PRU00277"/>
    </source>
</evidence>
<dbReference type="InterPro" id="IPR011990">
    <property type="entry name" value="TPR-like_helical_dom_sf"/>
</dbReference>
<dbReference type="GO" id="GO:0003755">
    <property type="term" value="F:peptidyl-prolyl cis-trans isomerase activity"/>
    <property type="evidence" value="ECO:0007669"/>
    <property type="project" value="UniProtKB-KW"/>
</dbReference>
<feature type="domain" description="PPIase FKBP-type" evidence="5">
    <location>
        <begin position="294"/>
        <end position="387"/>
    </location>
</feature>
<evidence type="ECO:0000256" key="2">
    <source>
        <dbReference type="ARBA" id="ARBA00022803"/>
    </source>
</evidence>
<feature type="domain" description="PPIase FKBP-type" evidence="5">
    <location>
        <begin position="175"/>
        <end position="266"/>
    </location>
</feature>
<accession>A0A830D6E1</accession>
<dbReference type="SUPFAM" id="SSF54534">
    <property type="entry name" value="FKBP-like"/>
    <property type="match status" value="3"/>
</dbReference>
<dbReference type="EMBL" id="BMAC01001063">
    <property type="protein sequence ID" value="GFQ05409.1"/>
    <property type="molecule type" value="Genomic_DNA"/>
</dbReference>
<dbReference type="Proteomes" id="UP000653305">
    <property type="component" value="Unassembled WGS sequence"/>
</dbReference>
<dbReference type="Gene3D" id="3.10.50.40">
    <property type="match status" value="3"/>
</dbReference>
<keyword evidence="3 6" id="KW-0413">Isomerase</keyword>
<organism evidence="6 7">
    <name type="scientific">Phtheirospermum japonicum</name>
    <dbReference type="NCBI Taxonomy" id="374723"/>
    <lineage>
        <taxon>Eukaryota</taxon>
        <taxon>Viridiplantae</taxon>
        <taxon>Streptophyta</taxon>
        <taxon>Embryophyta</taxon>
        <taxon>Tracheophyta</taxon>
        <taxon>Spermatophyta</taxon>
        <taxon>Magnoliopsida</taxon>
        <taxon>eudicotyledons</taxon>
        <taxon>Gunneridae</taxon>
        <taxon>Pentapetalae</taxon>
        <taxon>asterids</taxon>
        <taxon>lamiids</taxon>
        <taxon>Lamiales</taxon>
        <taxon>Orobanchaceae</taxon>
        <taxon>Orobanchaceae incertae sedis</taxon>
        <taxon>Phtheirospermum</taxon>
    </lineage>
</organism>
<keyword evidence="1" id="KW-0677">Repeat</keyword>
<evidence type="ECO:0000256" key="4">
    <source>
        <dbReference type="SAM" id="MobiDB-lite"/>
    </source>
</evidence>
<keyword evidence="3" id="KW-0697">Rotamase</keyword>
<dbReference type="PROSITE" id="PS50059">
    <property type="entry name" value="FKBP_PPIASE"/>
    <property type="match status" value="3"/>
</dbReference>
<dbReference type="Pfam" id="PF00254">
    <property type="entry name" value="FKBP_C"/>
    <property type="match status" value="3"/>
</dbReference>
<dbReference type="SUPFAM" id="SSF48452">
    <property type="entry name" value="TPR-like"/>
    <property type="match status" value="1"/>
</dbReference>
<evidence type="ECO:0000313" key="6">
    <source>
        <dbReference type="EMBL" id="GFQ05409.1"/>
    </source>
</evidence>
<comment type="caution">
    <text evidence="6">The sequence shown here is derived from an EMBL/GenBank/DDBJ whole genome shotgun (WGS) entry which is preliminary data.</text>
</comment>
<sequence length="487" mass="53841">MAEFSKVNIKEIEDDEEEEAGEEVESAPPLEIGEEREISSNGLKKKLIKQGLNWETPQFGDEVTIHYVGSLLDGSKFVSTRDGNEPFTFKLGQGCIVSGLDHGIVTMRKEETAIFTMPPELAYGAIGTTGVAPNSIVRFEVELLSWITVVDVCRDGGIIKKILDHGEQIGPPGDLDEVRVNYKAMLVDDTIVAKTPEDGVEFYVEDGHFCPALVKALKTMKIGERVILLVQPQYAFGKGGRESSDELPLIPPDSVLSIFVKLISFKPVVDITGDLKVKKKVLKEGEGNVTANDGAAVTIRYIAMLEDGTVFERKGFDDEQPLQFITDEEQVIAGLDQAVSTMKKNECALITISPEYGYGNSDVKPGDLSVIQPSSTILYEVEMLDFIREKAPWEMSILERIQTAGQKKEEGNQLFRNGKFQRAAKKYEKAVDYVSQDGNYADEDEKIVKSLRVSCWLNGAASCLKLNNFGETINLCSKVDDIFRSAK</sequence>
<proteinExistence type="predicted"/>
<evidence type="ECO:0000313" key="7">
    <source>
        <dbReference type="Proteomes" id="UP000653305"/>
    </source>
</evidence>
<evidence type="ECO:0000259" key="5">
    <source>
        <dbReference type="PROSITE" id="PS50059"/>
    </source>
</evidence>
<dbReference type="InterPro" id="IPR046357">
    <property type="entry name" value="PPIase_dom_sf"/>
</dbReference>
<dbReference type="PANTHER" id="PTHR46512">
    <property type="entry name" value="PEPTIDYLPROLYL ISOMERASE"/>
    <property type="match status" value="1"/>
</dbReference>
<reference evidence="6" key="1">
    <citation type="submission" date="2020-07" db="EMBL/GenBank/DDBJ databases">
        <title>Ethylene signaling mediates host invasion by parasitic plants.</title>
        <authorList>
            <person name="Yoshida S."/>
        </authorList>
    </citation>
    <scope>NUCLEOTIDE SEQUENCE</scope>
    <source>
        <strain evidence="6">Okayama</strain>
    </source>
</reference>
<gene>
    <name evidence="6" type="ORF">PHJA_002685000</name>
</gene>
<name>A0A830D6E1_9LAMI</name>
<protein>
    <recommendedName>
        <fullName evidence="3">peptidylprolyl isomerase</fullName>
        <ecNumber evidence="3">5.2.1.8</ecNumber>
    </recommendedName>
</protein>
<dbReference type="EC" id="5.2.1.8" evidence="3"/>
<keyword evidence="7" id="KW-1185">Reference proteome</keyword>
<keyword evidence="2" id="KW-0802">TPR repeat</keyword>
<feature type="compositionally biased region" description="Acidic residues" evidence="4">
    <location>
        <begin position="12"/>
        <end position="25"/>
    </location>
</feature>
<dbReference type="InterPro" id="IPR001179">
    <property type="entry name" value="PPIase_FKBP_dom"/>
</dbReference>
<dbReference type="InterPro" id="IPR050754">
    <property type="entry name" value="FKBP4/5/8-like"/>
</dbReference>
<comment type="catalytic activity">
    <reaction evidence="3">
        <text>[protein]-peptidylproline (omega=180) = [protein]-peptidylproline (omega=0)</text>
        <dbReference type="Rhea" id="RHEA:16237"/>
        <dbReference type="Rhea" id="RHEA-COMP:10747"/>
        <dbReference type="Rhea" id="RHEA-COMP:10748"/>
        <dbReference type="ChEBI" id="CHEBI:83833"/>
        <dbReference type="ChEBI" id="CHEBI:83834"/>
        <dbReference type="EC" id="5.2.1.8"/>
    </reaction>
</comment>
<dbReference type="AlphaFoldDB" id="A0A830D6E1"/>
<dbReference type="Gene3D" id="1.25.40.10">
    <property type="entry name" value="Tetratricopeptide repeat domain"/>
    <property type="match status" value="1"/>
</dbReference>
<evidence type="ECO:0000256" key="1">
    <source>
        <dbReference type="ARBA" id="ARBA00022737"/>
    </source>
</evidence>
<dbReference type="PANTHER" id="PTHR46512:SF9">
    <property type="entry name" value="PEPTIDYLPROLYL ISOMERASE"/>
    <property type="match status" value="1"/>
</dbReference>
<dbReference type="OrthoDB" id="1902587at2759"/>
<feature type="domain" description="PPIase FKBP-type" evidence="5">
    <location>
        <begin position="60"/>
        <end position="147"/>
    </location>
</feature>